<comment type="caution">
    <text evidence="6">The sequence shown here is derived from an EMBL/GenBank/DDBJ whole genome shotgun (WGS) entry which is preliminary data.</text>
</comment>
<evidence type="ECO:0000313" key="6">
    <source>
        <dbReference type="EMBL" id="KAG2218208.1"/>
    </source>
</evidence>
<feature type="compositionally biased region" description="Basic and acidic residues" evidence="4">
    <location>
        <begin position="1"/>
        <end position="14"/>
    </location>
</feature>
<dbReference type="InterPro" id="IPR000504">
    <property type="entry name" value="RRM_dom"/>
</dbReference>
<comment type="subcellular location">
    <subcellularLocation>
        <location evidence="1">Nucleus</location>
    </subcellularLocation>
</comment>
<dbReference type="Pfam" id="PF00076">
    <property type="entry name" value="RRM_1"/>
    <property type="match status" value="1"/>
</dbReference>
<sequence length="118" mass="14035">RYEDHQDYYYKEDDSPTEPNINVVLRNLPDRVQEHDIQKTLESMGASVDEVSLIRDRDTGESRKFAFVRFTSVGHAIQFVEKHSPNFYMKNNRVRIDYCNKEGTREDKTEWKCSEVIK</sequence>
<reference evidence="6 7" key="1">
    <citation type="submission" date="2020-12" db="EMBL/GenBank/DDBJ databases">
        <title>Metabolic potential, ecology and presence of endohyphal bacteria is reflected in genomic diversity of Mucoromycotina.</title>
        <authorList>
            <person name="Muszewska A."/>
            <person name="Okrasinska A."/>
            <person name="Steczkiewicz K."/>
            <person name="Drgas O."/>
            <person name="Orlowska M."/>
            <person name="Perlinska-Lenart U."/>
            <person name="Aleksandrzak-Piekarczyk T."/>
            <person name="Szatraj K."/>
            <person name="Zielenkiewicz U."/>
            <person name="Pilsyk S."/>
            <person name="Malc E."/>
            <person name="Mieczkowski P."/>
            <person name="Kruszewska J.S."/>
            <person name="Biernat P."/>
            <person name="Pawlowska J."/>
        </authorList>
    </citation>
    <scope>NUCLEOTIDE SEQUENCE [LARGE SCALE GENOMIC DNA]</scope>
    <source>
        <strain evidence="6 7">CBS 142.35</strain>
    </source>
</reference>
<feature type="non-terminal residue" evidence="6">
    <location>
        <position position="1"/>
    </location>
</feature>
<keyword evidence="2" id="KW-0539">Nucleus</keyword>
<evidence type="ECO:0000256" key="2">
    <source>
        <dbReference type="ARBA" id="ARBA00023242"/>
    </source>
</evidence>
<feature type="region of interest" description="Disordered" evidence="4">
    <location>
        <begin position="1"/>
        <end position="20"/>
    </location>
</feature>
<accession>A0A8H7RX56</accession>
<feature type="domain" description="RRM" evidence="5">
    <location>
        <begin position="21"/>
        <end position="101"/>
    </location>
</feature>
<dbReference type="EMBL" id="JAEPRB010000245">
    <property type="protein sequence ID" value="KAG2218208.1"/>
    <property type="molecule type" value="Genomic_DNA"/>
</dbReference>
<keyword evidence="3" id="KW-0694">RNA-binding</keyword>
<dbReference type="PANTHER" id="PTHR13948:SF3">
    <property type="entry name" value="FI21118P1"/>
    <property type="match status" value="1"/>
</dbReference>
<dbReference type="OrthoDB" id="439808at2759"/>
<dbReference type="GO" id="GO:0000398">
    <property type="term" value="P:mRNA splicing, via spliceosome"/>
    <property type="evidence" value="ECO:0007669"/>
    <property type="project" value="TreeGrafter"/>
</dbReference>
<dbReference type="InterPro" id="IPR035979">
    <property type="entry name" value="RBD_domain_sf"/>
</dbReference>
<dbReference type="Gene3D" id="3.30.70.330">
    <property type="match status" value="1"/>
</dbReference>
<dbReference type="InterPro" id="IPR012677">
    <property type="entry name" value="Nucleotide-bd_a/b_plait_sf"/>
</dbReference>
<dbReference type="GO" id="GO:0003723">
    <property type="term" value="F:RNA binding"/>
    <property type="evidence" value="ECO:0007669"/>
    <property type="project" value="UniProtKB-UniRule"/>
</dbReference>
<dbReference type="SMART" id="SM00360">
    <property type="entry name" value="RRM"/>
    <property type="match status" value="1"/>
</dbReference>
<evidence type="ECO:0000259" key="5">
    <source>
        <dbReference type="PROSITE" id="PS50102"/>
    </source>
</evidence>
<gene>
    <name evidence="6" type="ORF">INT45_008677</name>
</gene>
<evidence type="ECO:0000256" key="3">
    <source>
        <dbReference type="PROSITE-ProRule" id="PRU00176"/>
    </source>
</evidence>
<evidence type="ECO:0000313" key="7">
    <source>
        <dbReference type="Proteomes" id="UP000646827"/>
    </source>
</evidence>
<dbReference type="GO" id="GO:0005634">
    <property type="term" value="C:nucleus"/>
    <property type="evidence" value="ECO:0007669"/>
    <property type="project" value="UniProtKB-SubCell"/>
</dbReference>
<dbReference type="PANTHER" id="PTHR13948">
    <property type="entry name" value="RNA-BINDING PROTEIN"/>
    <property type="match status" value="1"/>
</dbReference>
<dbReference type="Proteomes" id="UP000646827">
    <property type="component" value="Unassembled WGS sequence"/>
</dbReference>
<name>A0A8H7RX56_9FUNG</name>
<dbReference type="PROSITE" id="PS50102">
    <property type="entry name" value="RRM"/>
    <property type="match status" value="1"/>
</dbReference>
<proteinExistence type="predicted"/>
<keyword evidence="7" id="KW-1185">Reference proteome</keyword>
<evidence type="ECO:0000256" key="1">
    <source>
        <dbReference type="ARBA" id="ARBA00004123"/>
    </source>
</evidence>
<dbReference type="SUPFAM" id="SSF54928">
    <property type="entry name" value="RNA-binding domain, RBD"/>
    <property type="match status" value="1"/>
</dbReference>
<organism evidence="6 7">
    <name type="scientific">Circinella minor</name>
    <dbReference type="NCBI Taxonomy" id="1195481"/>
    <lineage>
        <taxon>Eukaryota</taxon>
        <taxon>Fungi</taxon>
        <taxon>Fungi incertae sedis</taxon>
        <taxon>Mucoromycota</taxon>
        <taxon>Mucoromycotina</taxon>
        <taxon>Mucoromycetes</taxon>
        <taxon>Mucorales</taxon>
        <taxon>Lichtheimiaceae</taxon>
        <taxon>Circinella</taxon>
    </lineage>
</organism>
<evidence type="ECO:0000256" key="4">
    <source>
        <dbReference type="SAM" id="MobiDB-lite"/>
    </source>
</evidence>
<protein>
    <recommendedName>
        <fullName evidence="5">RRM domain-containing protein</fullName>
    </recommendedName>
</protein>
<dbReference type="AlphaFoldDB" id="A0A8H7RX56"/>